<protein>
    <submittedName>
        <fullName evidence="1">Uncharacterized protein</fullName>
    </submittedName>
</protein>
<proteinExistence type="predicted"/>
<dbReference type="AlphaFoldDB" id="A0A0C2ZNR0"/>
<name>A0A0C2ZNR0_9AGAM</name>
<reference evidence="1 2" key="1">
    <citation type="submission" date="2014-04" db="EMBL/GenBank/DDBJ databases">
        <authorList>
            <consortium name="DOE Joint Genome Institute"/>
            <person name="Kuo A."/>
            <person name="Kohler A."/>
            <person name="Nagy L.G."/>
            <person name="Floudas D."/>
            <person name="Copeland A."/>
            <person name="Barry K.W."/>
            <person name="Cichocki N."/>
            <person name="Veneault-Fourrey C."/>
            <person name="LaButti K."/>
            <person name="Lindquist E.A."/>
            <person name="Lipzen A."/>
            <person name="Lundell T."/>
            <person name="Morin E."/>
            <person name="Murat C."/>
            <person name="Sun H."/>
            <person name="Tunlid A."/>
            <person name="Henrissat B."/>
            <person name="Grigoriev I.V."/>
            <person name="Hibbett D.S."/>
            <person name="Martin F."/>
            <person name="Nordberg H.P."/>
            <person name="Cantor M.N."/>
            <person name="Hua S.X."/>
        </authorList>
    </citation>
    <scope>NUCLEOTIDE SEQUENCE [LARGE SCALE GENOMIC DNA]</scope>
    <source>
        <strain evidence="1 2">Foug A</strain>
    </source>
</reference>
<reference evidence="2" key="2">
    <citation type="submission" date="2015-01" db="EMBL/GenBank/DDBJ databases">
        <title>Evolutionary Origins and Diversification of the Mycorrhizal Mutualists.</title>
        <authorList>
            <consortium name="DOE Joint Genome Institute"/>
            <consortium name="Mycorrhizal Genomics Consortium"/>
            <person name="Kohler A."/>
            <person name="Kuo A."/>
            <person name="Nagy L.G."/>
            <person name="Floudas D."/>
            <person name="Copeland A."/>
            <person name="Barry K.W."/>
            <person name="Cichocki N."/>
            <person name="Veneault-Fourrey C."/>
            <person name="LaButti K."/>
            <person name="Lindquist E.A."/>
            <person name="Lipzen A."/>
            <person name="Lundell T."/>
            <person name="Morin E."/>
            <person name="Murat C."/>
            <person name="Riley R."/>
            <person name="Ohm R."/>
            <person name="Sun H."/>
            <person name="Tunlid A."/>
            <person name="Henrissat B."/>
            <person name="Grigoriev I.V."/>
            <person name="Hibbett D.S."/>
            <person name="Martin F."/>
        </authorList>
    </citation>
    <scope>NUCLEOTIDE SEQUENCE [LARGE SCALE GENOMIC DNA]</scope>
    <source>
        <strain evidence="2">Foug A</strain>
    </source>
</reference>
<organism evidence="1 2">
    <name type="scientific">Scleroderma citrinum Foug A</name>
    <dbReference type="NCBI Taxonomy" id="1036808"/>
    <lineage>
        <taxon>Eukaryota</taxon>
        <taxon>Fungi</taxon>
        <taxon>Dikarya</taxon>
        <taxon>Basidiomycota</taxon>
        <taxon>Agaricomycotina</taxon>
        <taxon>Agaricomycetes</taxon>
        <taxon>Agaricomycetidae</taxon>
        <taxon>Boletales</taxon>
        <taxon>Sclerodermatineae</taxon>
        <taxon>Sclerodermataceae</taxon>
        <taxon>Scleroderma</taxon>
    </lineage>
</organism>
<evidence type="ECO:0000313" key="1">
    <source>
        <dbReference type="EMBL" id="KIM63188.1"/>
    </source>
</evidence>
<accession>A0A0C2ZNR0</accession>
<evidence type="ECO:0000313" key="2">
    <source>
        <dbReference type="Proteomes" id="UP000053989"/>
    </source>
</evidence>
<dbReference type="InParanoid" id="A0A0C2ZNR0"/>
<gene>
    <name evidence="1" type="ORF">SCLCIDRAFT_24544</name>
</gene>
<dbReference type="Proteomes" id="UP000053989">
    <property type="component" value="Unassembled WGS sequence"/>
</dbReference>
<dbReference type="EMBL" id="KN822037">
    <property type="protein sequence ID" value="KIM63188.1"/>
    <property type="molecule type" value="Genomic_DNA"/>
</dbReference>
<keyword evidence="2" id="KW-1185">Reference proteome</keyword>
<dbReference type="HOGENOM" id="CLU_2251657_0_0_1"/>
<sequence>MACLLEDVALPSSPEVNLKAASVSIEGDPLTVSHGIAFLECCVRIFNIAYFLFPIIGSLTLGDPLIADALQLVHLCAGEPPSAAPKLMSVTKSSIPHVFAQEFA</sequence>